<dbReference type="InterPro" id="IPR035183">
    <property type="entry name" value="DUF5304"/>
</dbReference>
<feature type="compositionally biased region" description="Basic and acidic residues" evidence="1">
    <location>
        <begin position="45"/>
        <end position="56"/>
    </location>
</feature>
<dbReference type="RefSeq" id="WP_311618361.1">
    <property type="nucleotide sequence ID" value="NZ_JAVREV010000008.1"/>
</dbReference>
<protein>
    <submittedName>
        <fullName evidence="2">DUF5304 family protein</fullName>
    </submittedName>
</protein>
<accession>A0ABU2S513</accession>
<dbReference type="Proteomes" id="UP001183615">
    <property type="component" value="Unassembled WGS sequence"/>
</dbReference>
<evidence type="ECO:0000313" key="2">
    <source>
        <dbReference type="EMBL" id="MDT0444073.1"/>
    </source>
</evidence>
<organism evidence="2 3">
    <name type="scientific">Streptomyces johnsoniae</name>
    <dbReference type="NCBI Taxonomy" id="3075532"/>
    <lineage>
        <taxon>Bacteria</taxon>
        <taxon>Bacillati</taxon>
        <taxon>Actinomycetota</taxon>
        <taxon>Actinomycetes</taxon>
        <taxon>Kitasatosporales</taxon>
        <taxon>Streptomycetaceae</taxon>
        <taxon>Streptomyces</taxon>
    </lineage>
</organism>
<gene>
    <name evidence="2" type="ORF">RM779_15935</name>
</gene>
<dbReference type="Pfam" id="PF17230">
    <property type="entry name" value="DUF5304"/>
    <property type="match status" value="1"/>
</dbReference>
<name>A0ABU2S513_9ACTN</name>
<sequence>MSNTGEHPAEDAAGPERPRVPGSSGSAGPEPDPDAWAAACEEDLAAERDRRRREYGEPTGDAADELRKLADAVAERLGHLGAALGSGLGPAAGLAAGPLAERARAAFEPVIERNADVIQHLAGAGQELLAAYRAAVLGQEQRWSRPQETADPPDRQAKRENGENPDDPEAPPGSQRIDLD</sequence>
<feature type="region of interest" description="Disordered" evidence="1">
    <location>
        <begin position="1"/>
        <end position="65"/>
    </location>
</feature>
<keyword evidence="3" id="KW-1185">Reference proteome</keyword>
<feature type="region of interest" description="Disordered" evidence="1">
    <location>
        <begin position="140"/>
        <end position="180"/>
    </location>
</feature>
<reference evidence="3" key="1">
    <citation type="submission" date="2023-07" db="EMBL/GenBank/DDBJ databases">
        <title>30 novel species of actinomycetes from the DSMZ collection.</title>
        <authorList>
            <person name="Nouioui I."/>
        </authorList>
    </citation>
    <scope>NUCLEOTIDE SEQUENCE [LARGE SCALE GENOMIC DNA]</scope>
    <source>
        <strain evidence="3">DSM 41886</strain>
    </source>
</reference>
<proteinExistence type="predicted"/>
<evidence type="ECO:0000313" key="3">
    <source>
        <dbReference type="Proteomes" id="UP001183615"/>
    </source>
</evidence>
<dbReference type="EMBL" id="JAVREV010000008">
    <property type="protein sequence ID" value="MDT0444073.1"/>
    <property type="molecule type" value="Genomic_DNA"/>
</dbReference>
<comment type="caution">
    <text evidence="2">The sequence shown here is derived from an EMBL/GenBank/DDBJ whole genome shotgun (WGS) entry which is preliminary data.</text>
</comment>
<feature type="compositionally biased region" description="Basic and acidic residues" evidence="1">
    <location>
        <begin position="7"/>
        <end position="19"/>
    </location>
</feature>
<evidence type="ECO:0000256" key="1">
    <source>
        <dbReference type="SAM" id="MobiDB-lite"/>
    </source>
</evidence>
<feature type="compositionally biased region" description="Basic and acidic residues" evidence="1">
    <location>
        <begin position="152"/>
        <end position="162"/>
    </location>
</feature>